<evidence type="ECO:0000313" key="2">
    <source>
        <dbReference type="Proteomes" id="UP000078476"/>
    </source>
</evidence>
<evidence type="ECO:0000313" key="1">
    <source>
        <dbReference type="EMBL" id="OAI09899.1"/>
    </source>
</evidence>
<keyword evidence="2" id="KW-1185">Reference proteome</keyword>
<comment type="caution">
    <text evidence="1">The sequence shown here is derived from an EMBL/GenBank/DDBJ whole genome shotgun (WGS) entry which is preliminary data.</text>
</comment>
<gene>
    <name evidence="1" type="ORF">A1359_18150</name>
</gene>
<accession>A0A177MYB2</accession>
<name>A0A177MYB2_9GAMM</name>
<proteinExistence type="predicted"/>
<dbReference type="AlphaFoldDB" id="A0A177MYB2"/>
<sequence>MRLGNCYSIAANITRSHLIIQIQQKKTRYRIQAVLYEESEPSLAVILTYPNFILALKNSKDFQRLFKTF</sequence>
<reference evidence="1 2" key="1">
    <citation type="submission" date="2016-03" db="EMBL/GenBank/DDBJ databases">
        <authorList>
            <person name="Ploux O."/>
        </authorList>
    </citation>
    <scope>NUCLEOTIDE SEQUENCE [LARGE SCALE GENOMIC DNA]</scope>
    <source>
        <strain evidence="1 2">R-45370</strain>
    </source>
</reference>
<dbReference type="Proteomes" id="UP000078476">
    <property type="component" value="Unassembled WGS sequence"/>
</dbReference>
<dbReference type="EMBL" id="LUUI01000163">
    <property type="protein sequence ID" value="OAI09899.1"/>
    <property type="molecule type" value="Genomic_DNA"/>
</dbReference>
<organism evidence="1 2">
    <name type="scientific">Methylomonas lenta</name>
    <dbReference type="NCBI Taxonomy" id="980561"/>
    <lineage>
        <taxon>Bacteria</taxon>
        <taxon>Pseudomonadati</taxon>
        <taxon>Pseudomonadota</taxon>
        <taxon>Gammaproteobacteria</taxon>
        <taxon>Methylococcales</taxon>
        <taxon>Methylococcaceae</taxon>
        <taxon>Methylomonas</taxon>
    </lineage>
</organism>
<protein>
    <submittedName>
        <fullName evidence="1">Uncharacterized protein</fullName>
    </submittedName>
</protein>